<feature type="domain" description="GEVED" evidence="2">
    <location>
        <begin position="221"/>
        <end position="296"/>
    </location>
</feature>
<comment type="caution">
    <text evidence="3">The sequence shown here is derived from an EMBL/GenBank/DDBJ whole genome shotgun (WGS) entry which is preliminary data.</text>
</comment>
<proteinExistence type="predicted"/>
<dbReference type="AlphaFoldDB" id="M5RGL3"/>
<dbReference type="RefSeq" id="WP_008701568.1">
    <property type="nucleotide sequence ID" value="NZ_ANOG01000685.1"/>
</dbReference>
<dbReference type="Gene3D" id="2.40.30.180">
    <property type="entry name" value="Ubiquitin-activating enzyme E1, FCCH domain"/>
    <property type="match status" value="1"/>
</dbReference>
<dbReference type="InterPro" id="IPR052025">
    <property type="entry name" value="Xyloglucanase_GH74"/>
</dbReference>
<dbReference type="PANTHER" id="PTHR43739:SF5">
    <property type="entry name" value="EXO-ALPHA-SIALIDASE"/>
    <property type="match status" value="1"/>
</dbReference>
<dbReference type="SUPFAM" id="SSF110296">
    <property type="entry name" value="Oligoxyloglucan reducing end-specific cellobiohydrolase"/>
    <property type="match status" value="1"/>
</dbReference>
<dbReference type="GO" id="GO:0010411">
    <property type="term" value="P:xyloglucan metabolic process"/>
    <property type="evidence" value="ECO:0007669"/>
    <property type="project" value="TreeGrafter"/>
</dbReference>
<dbReference type="InterPro" id="IPR013783">
    <property type="entry name" value="Ig-like_fold"/>
</dbReference>
<dbReference type="Pfam" id="PF16190">
    <property type="entry name" value="E1_FCCH"/>
    <property type="match status" value="1"/>
</dbReference>
<dbReference type="EMBL" id="ANOG01000685">
    <property type="protein sequence ID" value="EMI18271.1"/>
    <property type="molecule type" value="Genomic_DNA"/>
</dbReference>
<protein>
    <submittedName>
        <fullName evidence="3">BNR repeat-containing protein</fullName>
    </submittedName>
</protein>
<dbReference type="InterPro" id="IPR045474">
    <property type="entry name" value="GEVED"/>
</dbReference>
<dbReference type="Proteomes" id="UP000011991">
    <property type="component" value="Unassembled WGS sequence"/>
</dbReference>
<dbReference type="Gene3D" id="2.60.40.10">
    <property type="entry name" value="Immunoglobulins"/>
    <property type="match status" value="1"/>
</dbReference>
<feature type="non-terminal residue" evidence="3">
    <location>
        <position position="1"/>
    </location>
</feature>
<evidence type="ECO:0000259" key="1">
    <source>
        <dbReference type="Pfam" id="PF16190"/>
    </source>
</evidence>
<dbReference type="InterPro" id="IPR042302">
    <property type="entry name" value="E1_FCCH_sf"/>
</dbReference>
<feature type="domain" description="Ubiquitin-activating enzyme E1 FCCH" evidence="1">
    <location>
        <begin position="604"/>
        <end position="662"/>
    </location>
</feature>
<name>M5RGL3_9BACT</name>
<dbReference type="InterPro" id="IPR032418">
    <property type="entry name" value="E1_FCCH"/>
</dbReference>
<dbReference type="Gene3D" id="2.130.10.10">
    <property type="entry name" value="YVTN repeat-like/Quinoprotein amine dehydrogenase"/>
    <property type="match status" value="1"/>
</dbReference>
<keyword evidence="4" id="KW-1185">Reference proteome</keyword>
<dbReference type="Pfam" id="PF20009">
    <property type="entry name" value="GEVED"/>
    <property type="match status" value="1"/>
</dbReference>
<reference evidence="3 4" key="1">
    <citation type="journal article" date="2013" name="Mar. Genomics">
        <title>Expression of sulfatases in Rhodopirellula baltica and the diversity of sulfatases in the genus Rhodopirellula.</title>
        <authorList>
            <person name="Wegner C.E."/>
            <person name="Richter-Heitmann T."/>
            <person name="Klindworth A."/>
            <person name="Klockow C."/>
            <person name="Richter M."/>
            <person name="Achstetter T."/>
            <person name="Glockner F.O."/>
            <person name="Harder J."/>
        </authorList>
    </citation>
    <scope>NUCLEOTIDE SEQUENCE [LARGE SCALE GENOMIC DNA]</scope>
    <source>
        <strain evidence="3 4">SM1</strain>
    </source>
</reference>
<evidence type="ECO:0000259" key="2">
    <source>
        <dbReference type="Pfam" id="PF20009"/>
    </source>
</evidence>
<organism evidence="3 4">
    <name type="scientific">Rhodopirellula maiorica SM1</name>
    <dbReference type="NCBI Taxonomy" id="1265738"/>
    <lineage>
        <taxon>Bacteria</taxon>
        <taxon>Pseudomonadati</taxon>
        <taxon>Planctomycetota</taxon>
        <taxon>Planctomycetia</taxon>
        <taxon>Pirellulales</taxon>
        <taxon>Pirellulaceae</taxon>
        <taxon>Novipirellula</taxon>
    </lineage>
</organism>
<accession>M5RGL3</accession>
<gene>
    <name evidence="3" type="ORF">RMSM_04805</name>
</gene>
<evidence type="ECO:0000313" key="3">
    <source>
        <dbReference type="EMBL" id="EMI18271.1"/>
    </source>
</evidence>
<evidence type="ECO:0000313" key="4">
    <source>
        <dbReference type="Proteomes" id="UP000011991"/>
    </source>
</evidence>
<feature type="non-terminal residue" evidence="3">
    <location>
        <position position="812"/>
    </location>
</feature>
<dbReference type="PANTHER" id="PTHR43739">
    <property type="entry name" value="XYLOGLUCANASE (EUROFUNG)"/>
    <property type="match status" value="1"/>
</dbReference>
<dbReference type="InterPro" id="IPR015943">
    <property type="entry name" value="WD40/YVTN_repeat-like_dom_sf"/>
</dbReference>
<sequence>DLLPFAFSGWDDAIVISSNPGDRTDDPITVADTVYFDFGWVNLGDASTGGSYAVEARLDGSIIAFNGDIPDTASFSGFSFSDIDEGPLSVGLHTVSFEVDVDGDIAEDNETNNVYSRQFTVMEVGTEDFGDAPTAAQSGLASSYPTLLADNGARHTPVSGFQLGDSIDVEADGQPSVGASDDDTFNTDDEDGVEFTSAISIGGVATADVLVTNTAGVTNPYLDAWIDFNQDGDWDDSGELVFSGAVVAGTNSINVTVPGTTLPGVTYARFRLHDGTSGLTPTGLASSGEVEDYLVQTSTPGQWSDQGPSPTINGQLELGTQPNRQVTGAIHTVLAHPTDPDIVYIGSVNGGIWRTNNFTAADPTWVPQTDFLESLGIGAMAFDPTDPTFNTIVAGTAKYSSFAGLGGVRGPVYRTTDGGANWIQLASDGLRTVGENISGIAARGNTIVVSSSVNFGGIFRSTDGGATFHPITDADFVSPNDNFTDLVEDPTNINRLYTVSEGIGGSAGIYRSDNFGVNWTKIAGDGSAAIDTLLQQSNNVEMAVSPQTGRLFAAVLISAQPQGVFYSDNTTAGTPTWTQMDVPVLPLGGTAAITGATNATPIVITSANHGLVSGSYVVIDGVAGNTAANGFYRVTRLTDNTFSLDNSSGNGDYVSGGTWSEVTGPNPRPKDIEETGAQGRIHFSIVVDPTDPDIVYIGGDRQEQPNVIGDNTYGGAIFRGDASIARNPRVAPSPQWDHATHDFVPGVDPDGGTASGTAPHADSREMVFDANGNLVEVDDGGIYMRTSPRDRFGDWFSKAGTLGVVEFHDVGY</sequence>